<gene>
    <name evidence="1" type="ORF">QR685DRAFT_450285</name>
</gene>
<dbReference type="Proteomes" id="UP001451303">
    <property type="component" value="Unassembled WGS sequence"/>
</dbReference>
<protein>
    <submittedName>
        <fullName evidence="1">Uncharacterized protein</fullName>
    </submittedName>
</protein>
<sequence length="110" mass="12010">MADAYIHALNLPLVHGIPDEHVVHPESNIFTFTLFLSTSNETPKGILSHHTSVLSRLLVGRHGIWHDKCFRSSSHSAMRCGTTYGTDGPSLTSCRACGRQGHPGTRSMAE</sequence>
<name>A0ABR3D2D6_NEUIN</name>
<organism evidence="1 2">
    <name type="scientific">Neurospora intermedia</name>
    <dbReference type="NCBI Taxonomy" id="5142"/>
    <lineage>
        <taxon>Eukaryota</taxon>
        <taxon>Fungi</taxon>
        <taxon>Dikarya</taxon>
        <taxon>Ascomycota</taxon>
        <taxon>Pezizomycotina</taxon>
        <taxon>Sordariomycetes</taxon>
        <taxon>Sordariomycetidae</taxon>
        <taxon>Sordariales</taxon>
        <taxon>Sordariaceae</taxon>
        <taxon>Neurospora</taxon>
    </lineage>
</organism>
<evidence type="ECO:0000313" key="2">
    <source>
        <dbReference type="Proteomes" id="UP001451303"/>
    </source>
</evidence>
<comment type="caution">
    <text evidence="1">The sequence shown here is derived from an EMBL/GenBank/DDBJ whole genome shotgun (WGS) entry which is preliminary data.</text>
</comment>
<accession>A0ABR3D2D6</accession>
<keyword evidence="2" id="KW-1185">Reference proteome</keyword>
<evidence type="ECO:0000313" key="1">
    <source>
        <dbReference type="EMBL" id="KAL0466844.1"/>
    </source>
</evidence>
<proteinExistence type="predicted"/>
<reference evidence="1 2" key="1">
    <citation type="submission" date="2023-09" db="EMBL/GenBank/DDBJ databases">
        <title>Multi-omics analysis of a traditional fermented food reveals byproduct-associated fungal strains for waste-to-food upcycling.</title>
        <authorList>
            <consortium name="Lawrence Berkeley National Laboratory"/>
            <person name="Rekdal V.M."/>
            <person name="Villalobos-Escobedo J.M."/>
            <person name="Rodriguez-Valeron N."/>
            <person name="Garcia M.O."/>
            <person name="Vasquez D.P."/>
            <person name="Damayanti I."/>
            <person name="Sorensen P.M."/>
            <person name="Baidoo E.E."/>
            <person name="De Carvalho A.C."/>
            <person name="Riley R."/>
            <person name="Lipzen A."/>
            <person name="He G."/>
            <person name="Yan M."/>
            <person name="Haridas S."/>
            <person name="Daum C."/>
            <person name="Yoshinaga Y."/>
            <person name="Ng V."/>
            <person name="Grigoriev I.V."/>
            <person name="Munk R."/>
            <person name="Nuraida L."/>
            <person name="Wijaya C.H."/>
            <person name="Morales P.-C."/>
            <person name="Keasling J.D."/>
        </authorList>
    </citation>
    <scope>NUCLEOTIDE SEQUENCE [LARGE SCALE GENOMIC DNA]</scope>
    <source>
        <strain evidence="1 2">FGSC 2613</strain>
    </source>
</reference>
<dbReference type="EMBL" id="JAVLET010000011">
    <property type="protein sequence ID" value="KAL0466844.1"/>
    <property type="molecule type" value="Genomic_DNA"/>
</dbReference>